<dbReference type="InterPro" id="IPR004358">
    <property type="entry name" value="Sig_transdc_His_kin-like_C"/>
</dbReference>
<proteinExistence type="predicted"/>
<evidence type="ECO:0000256" key="3">
    <source>
        <dbReference type="ARBA" id="ARBA00012438"/>
    </source>
</evidence>
<dbReference type="Pfam" id="PF02518">
    <property type="entry name" value="HATPase_c"/>
    <property type="match status" value="1"/>
</dbReference>
<dbReference type="Pfam" id="PF00672">
    <property type="entry name" value="HAMP"/>
    <property type="match status" value="1"/>
</dbReference>
<protein>
    <recommendedName>
        <fullName evidence="3">histidine kinase</fullName>
        <ecNumber evidence="3">2.7.13.3</ecNumber>
    </recommendedName>
</protein>
<name>A0A1G1W0J2_9BACT</name>
<keyword evidence="8" id="KW-0547">Nucleotide-binding</keyword>
<dbReference type="Pfam" id="PF00512">
    <property type="entry name" value="HisKA"/>
    <property type="match status" value="1"/>
</dbReference>
<keyword evidence="12" id="KW-0902">Two-component regulatory system</keyword>
<evidence type="ECO:0000259" key="15">
    <source>
        <dbReference type="PROSITE" id="PS50109"/>
    </source>
</evidence>
<dbReference type="PANTHER" id="PTHR45528:SF1">
    <property type="entry name" value="SENSOR HISTIDINE KINASE CPXA"/>
    <property type="match status" value="1"/>
</dbReference>
<keyword evidence="10" id="KW-0067">ATP-binding</keyword>
<dbReference type="InterPro" id="IPR050398">
    <property type="entry name" value="HssS/ArlS-like"/>
</dbReference>
<dbReference type="STRING" id="1802591.A2113_00570"/>
<dbReference type="InterPro" id="IPR036890">
    <property type="entry name" value="HATPase_C_sf"/>
</dbReference>
<keyword evidence="4" id="KW-1003">Cell membrane</keyword>
<dbReference type="EC" id="2.7.13.3" evidence="3"/>
<evidence type="ECO:0000313" key="17">
    <source>
        <dbReference type="EMBL" id="OGY21186.1"/>
    </source>
</evidence>
<dbReference type="FunFam" id="3.30.565.10:FF:000023">
    <property type="entry name" value="PAS domain-containing sensor histidine kinase"/>
    <property type="match status" value="1"/>
</dbReference>
<sequence>MPTKLWASKLSPFRSLLFKFSLVVIFLFVLIFGILSFTFIRNFTSAEKNNLLSRARAFTTFSTQSLGNTYNTYYSSGYLKFKELIEQNLSLNKDIENIQIINADGEVLFDSEELKTGLKPSRITDRNILEKVSANTRGEIKRGGEIKEIIDPFFEDWGAHPFSIRYLISYDSINKTVTNIRNTALLLTLIFLVFSIGFIVIITNRLFLSPIKKVVEAARAISGGDLSREIAVKTGDEVEELASSVNHMAQTLRSNIEALKELDKLKDEFIMIASHNLRTPIVTIQGYLEYFKNLKLEETSRNYLTRIDVSLKELSGLTEELIGIVSMESKREGLAKQETDIKGLLEEAVRGFSSSALEKKINIVFEFPESALPKPNIDKFKIIQAVNNLIDNAIKFNKEGGQVTIGVRKKGNDLLVSVADTGIGIEKEKEHLVFGKFARGTSVLRYDYTGTGLGLYVTKLIINAHGGKIWFESIPGKGATFYFTLPIR</sequence>
<evidence type="ECO:0000256" key="7">
    <source>
        <dbReference type="ARBA" id="ARBA00022692"/>
    </source>
</evidence>
<dbReference type="SMART" id="SM00387">
    <property type="entry name" value="HATPase_c"/>
    <property type="match status" value="1"/>
</dbReference>
<dbReference type="PRINTS" id="PR00344">
    <property type="entry name" value="BCTRLSENSOR"/>
</dbReference>
<dbReference type="Proteomes" id="UP000176299">
    <property type="component" value="Unassembled WGS sequence"/>
</dbReference>
<dbReference type="InterPro" id="IPR005467">
    <property type="entry name" value="His_kinase_dom"/>
</dbReference>
<dbReference type="SUPFAM" id="SSF47384">
    <property type="entry name" value="Homodimeric domain of signal transducing histidine kinase"/>
    <property type="match status" value="1"/>
</dbReference>
<dbReference type="InterPro" id="IPR003661">
    <property type="entry name" value="HisK_dim/P_dom"/>
</dbReference>
<dbReference type="CDD" id="cd06225">
    <property type="entry name" value="HAMP"/>
    <property type="match status" value="1"/>
</dbReference>
<evidence type="ECO:0000256" key="8">
    <source>
        <dbReference type="ARBA" id="ARBA00022741"/>
    </source>
</evidence>
<comment type="catalytic activity">
    <reaction evidence="1">
        <text>ATP + protein L-histidine = ADP + protein N-phospho-L-histidine.</text>
        <dbReference type="EC" id="2.7.13.3"/>
    </reaction>
</comment>
<dbReference type="Gene3D" id="6.10.340.10">
    <property type="match status" value="1"/>
</dbReference>
<evidence type="ECO:0000256" key="14">
    <source>
        <dbReference type="SAM" id="Phobius"/>
    </source>
</evidence>
<evidence type="ECO:0000256" key="11">
    <source>
        <dbReference type="ARBA" id="ARBA00022989"/>
    </source>
</evidence>
<keyword evidence="6" id="KW-0808">Transferase</keyword>
<dbReference type="SMART" id="SM00388">
    <property type="entry name" value="HisKA"/>
    <property type="match status" value="1"/>
</dbReference>
<dbReference type="CDD" id="cd00082">
    <property type="entry name" value="HisKA"/>
    <property type="match status" value="1"/>
</dbReference>
<dbReference type="GO" id="GO:0000155">
    <property type="term" value="F:phosphorelay sensor kinase activity"/>
    <property type="evidence" value="ECO:0007669"/>
    <property type="project" value="InterPro"/>
</dbReference>
<feature type="domain" description="HAMP" evidence="16">
    <location>
        <begin position="205"/>
        <end position="257"/>
    </location>
</feature>
<dbReference type="PANTHER" id="PTHR45528">
    <property type="entry name" value="SENSOR HISTIDINE KINASE CPXA"/>
    <property type="match status" value="1"/>
</dbReference>
<dbReference type="InterPro" id="IPR036097">
    <property type="entry name" value="HisK_dim/P_sf"/>
</dbReference>
<reference evidence="17 18" key="1">
    <citation type="journal article" date="2016" name="Nat. Commun.">
        <title>Thousands of microbial genomes shed light on interconnected biogeochemical processes in an aquifer system.</title>
        <authorList>
            <person name="Anantharaman K."/>
            <person name="Brown C.T."/>
            <person name="Hug L.A."/>
            <person name="Sharon I."/>
            <person name="Castelle C.J."/>
            <person name="Probst A.J."/>
            <person name="Thomas B.C."/>
            <person name="Singh A."/>
            <person name="Wilkins M.J."/>
            <person name="Karaoz U."/>
            <person name="Brodie E.L."/>
            <person name="Williams K.H."/>
            <person name="Hubbard S.S."/>
            <person name="Banfield J.F."/>
        </authorList>
    </citation>
    <scope>NUCLEOTIDE SEQUENCE [LARGE SCALE GENOMIC DNA]</scope>
</reference>
<dbReference type="AlphaFoldDB" id="A0A1G1W0J2"/>
<dbReference type="SUPFAM" id="SSF55874">
    <property type="entry name" value="ATPase domain of HSP90 chaperone/DNA topoisomerase II/histidine kinase"/>
    <property type="match status" value="1"/>
</dbReference>
<dbReference type="SMART" id="SM00304">
    <property type="entry name" value="HAMP"/>
    <property type="match status" value="1"/>
</dbReference>
<feature type="transmembrane region" description="Helical" evidence="14">
    <location>
        <begin position="184"/>
        <end position="203"/>
    </location>
</feature>
<evidence type="ECO:0000259" key="16">
    <source>
        <dbReference type="PROSITE" id="PS50885"/>
    </source>
</evidence>
<evidence type="ECO:0000256" key="4">
    <source>
        <dbReference type="ARBA" id="ARBA00022475"/>
    </source>
</evidence>
<dbReference type="InterPro" id="IPR003660">
    <property type="entry name" value="HAMP_dom"/>
</dbReference>
<evidence type="ECO:0000256" key="1">
    <source>
        <dbReference type="ARBA" id="ARBA00000085"/>
    </source>
</evidence>
<accession>A0A1G1W0J2</accession>
<feature type="domain" description="Histidine kinase" evidence="15">
    <location>
        <begin position="272"/>
        <end position="488"/>
    </location>
</feature>
<comment type="subcellular location">
    <subcellularLocation>
        <location evidence="2">Cell membrane</location>
        <topology evidence="2">Multi-pass membrane protein</topology>
    </subcellularLocation>
</comment>
<evidence type="ECO:0000256" key="5">
    <source>
        <dbReference type="ARBA" id="ARBA00022553"/>
    </source>
</evidence>
<dbReference type="PROSITE" id="PS50885">
    <property type="entry name" value="HAMP"/>
    <property type="match status" value="1"/>
</dbReference>
<feature type="transmembrane region" description="Helical" evidence="14">
    <location>
        <begin position="20"/>
        <end position="40"/>
    </location>
</feature>
<evidence type="ECO:0000256" key="13">
    <source>
        <dbReference type="ARBA" id="ARBA00023136"/>
    </source>
</evidence>
<organism evidence="17 18">
    <name type="scientific">Candidatus Woykebacteria bacterium GWA1_44_8</name>
    <dbReference type="NCBI Taxonomy" id="1802591"/>
    <lineage>
        <taxon>Bacteria</taxon>
        <taxon>Candidatus Woykeibacteriota</taxon>
    </lineage>
</organism>
<comment type="caution">
    <text evidence="17">The sequence shown here is derived from an EMBL/GenBank/DDBJ whole genome shotgun (WGS) entry which is preliminary data.</text>
</comment>
<dbReference type="GO" id="GO:0005886">
    <property type="term" value="C:plasma membrane"/>
    <property type="evidence" value="ECO:0007669"/>
    <property type="project" value="UniProtKB-SubCell"/>
</dbReference>
<dbReference type="InterPro" id="IPR003594">
    <property type="entry name" value="HATPase_dom"/>
</dbReference>
<dbReference type="GO" id="GO:0005524">
    <property type="term" value="F:ATP binding"/>
    <property type="evidence" value="ECO:0007669"/>
    <property type="project" value="UniProtKB-KW"/>
</dbReference>
<evidence type="ECO:0000256" key="12">
    <source>
        <dbReference type="ARBA" id="ARBA00023012"/>
    </source>
</evidence>
<keyword evidence="13 14" id="KW-0472">Membrane</keyword>
<keyword evidence="7 14" id="KW-0812">Transmembrane</keyword>
<evidence type="ECO:0000313" key="18">
    <source>
        <dbReference type="Proteomes" id="UP000176299"/>
    </source>
</evidence>
<evidence type="ECO:0000256" key="6">
    <source>
        <dbReference type="ARBA" id="ARBA00022679"/>
    </source>
</evidence>
<keyword evidence="11 14" id="KW-1133">Transmembrane helix</keyword>
<evidence type="ECO:0000256" key="2">
    <source>
        <dbReference type="ARBA" id="ARBA00004651"/>
    </source>
</evidence>
<evidence type="ECO:0000256" key="9">
    <source>
        <dbReference type="ARBA" id="ARBA00022777"/>
    </source>
</evidence>
<dbReference type="PROSITE" id="PS50109">
    <property type="entry name" value="HIS_KIN"/>
    <property type="match status" value="1"/>
</dbReference>
<dbReference type="CDD" id="cd00075">
    <property type="entry name" value="HATPase"/>
    <property type="match status" value="1"/>
</dbReference>
<gene>
    <name evidence="17" type="ORF">A2113_00570</name>
</gene>
<dbReference type="EMBL" id="MHCN01000017">
    <property type="protein sequence ID" value="OGY21186.1"/>
    <property type="molecule type" value="Genomic_DNA"/>
</dbReference>
<evidence type="ECO:0000256" key="10">
    <source>
        <dbReference type="ARBA" id="ARBA00022840"/>
    </source>
</evidence>
<keyword evidence="9" id="KW-0418">Kinase</keyword>
<dbReference type="SUPFAM" id="SSF158472">
    <property type="entry name" value="HAMP domain-like"/>
    <property type="match status" value="1"/>
</dbReference>
<keyword evidence="5" id="KW-0597">Phosphoprotein</keyword>
<dbReference type="Gene3D" id="3.30.565.10">
    <property type="entry name" value="Histidine kinase-like ATPase, C-terminal domain"/>
    <property type="match status" value="1"/>
</dbReference>
<dbReference type="Gene3D" id="1.10.287.130">
    <property type="match status" value="1"/>
</dbReference>